<evidence type="ECO:0000256" key="2">
    <source>
        <dbReference type="SAM" id="MobiDB-lite"/>
    </source>
</evidence>
<dbReference type="GO" id="GO:0005737">
    <property type="term" value="C:cytoplasm"/>
    <property type="evidence" value="ECO:0007669"/>
    <property type="project" value="TreeGrafter"/>
</dbReference>
<dbReference type="PROSITE" id="PS50211">
    <property type="entry name" value="DENN"/>
    <property type="match status" value="1"/>
</dbReference>
<proteinExistence type="inferred from homology"/>
<evidence type="ECO:0000259" key="3">
    <source>
        <dbReference type="PROSITE" id="PS50211"/>
    </source>
</evidence>
<feature type="domain" description="UDENN" evidence="3">
    <location>
        <begin position="1"/>
        <end position="401"/>
    </location>
</feature>
<gene>
    <name evidence="4" type="ORF">FN846DRAFT_779773</name>
</gene>
<evidence type="ECO:0000313" key="4">
    <source>
        <dbReference type="EMBL" id="KAA8904152.1"/>
    </source>
</evidence>
<comment type="caution">
    <text evidence="4">The sequence shown here is derived from an EMBL/GenBank/DDBJ whole genome shotgun (WGS) entry which is preliminary data.</text>
</comment>
<dbReference type="InterPro" id="IPR018307">
    <property type="entry name" value="ABL9/DENND6_dom"/>
</dbReference>
<evidence type="ECO:0000256" key="1">
    <source>
        <dbReference type="ARBA" id="ARBA00038178"/>
    </source>
</evidence>
<dbReference type="Pfam" id="PF09794">
    <property type="entry name" value="Avl9"/>
    <property type="match status" value="2"/>
</dbReference>
<dbReference type="Proteomes" id="UP000326924">
    <property type="component" value="Unassembled WGS sequence"/>
</dbReference>
<protein>
    <submittedName>
        <fullName evidence="4">Transport protein Avl9-domain-containing protein</fullName>
    </submittedName>
</protein>
<dbReference type="PANTHER" id="PTHR31017:SF1">
    <property type="entry name" value="LATE SECRETORY PATHWAY PROTEIN AVL9 HOMOLOG"/>
    <property type="match status" value="1"/>
</dbReference>
<reference evidence="4 5" key="1">
    <citation type="submission" date="2019-09" db="EMBL/GenBank/DDBJ databases">
        <title>Draft genome of the ectomycorrhizal ascomycete Sphaerosporella brunnea.</title>
        <authorList>
            <consortium name="DOE Joint Genome Institute"/>
            <person name="Benucci G.M."/>
            <person name="Marozzi G."/>
            <person name="Antonielli L."/>
            <person name="Sanchez S."/>
            <person name="Marco P."/>
            <person name="Wang X."/>
            <person name="Falini L.B."/>
            <person name="Barry K."/>
            <person name="Haridas S."/>
            <person name="Lipzen A."/>
            <person name="Labutti K."/>
            <person name="Grigoriev I.V."/>
            <person name="Murat C."/>
            <person name="Martin F."/>
            <person name="Albertini E."/>
            <person name="Donnini D."/>
            <person name="Bonito G."/>
        </authorList>
    </citation>
    <scope>NUCLEOTIDE SEQUENCE [LARGE SCALE GENOMIC DNA]</scope>
    <source>
        <strain evidence="4 5">Sb_GMNB300</strain>
    </source>
</reference>
<name>A0A5J5EUG3_9PEZI</name>
<accession>A0A5J5EUG3</accession>
<dbReference type="AlphaFoldDB" id="A0A5J5EUG3"/>
<feature type="compositionally biased region" description="Polar residues" evidence="2">
    <location>
        <begin position="469"/>
        <end position="503"/>
    </location>
</feature>
<dbReference type="PANTHER" id="PTHR31017">
    <property type="entry name" value="LATE SECRETORY PATHWAY PROTEIN AVL9-RELATED"/>
    <property type="match status" value="1"/>
</dbReference>
<comment type="similarity">
    <text evidence="1">Belongs to the AVL9 family.</text>
</comment>
<dbReference type="EMBL" id="VXIS01000112">
    <property type="protein sequence ID" value="KAA8904152.1"/>
    <property type="molecule type" value="Genomic_DNA"/>
</dbReference>
<dbReference type="OrthoDB" id="26278at2759"/>
<organism evidence="4 5">
    <name type="scientific">Sphaerosporella brunnea</name>
    <dbReference type="NCBI Taxonomy" id="1250544"/>
    <lineage>
        <taxon>Eukaryota</taxon>
        <taxon>Fungi</taxon>
        <taxon>Dikarya</taxon>
        <taxon>Ascomycota</taxon>
        <taxon>Pezizomycotina</taxon>
        <taxon>Pezizomycetes</taxon>
        <taxon>Pezizales</taxon>
        <taxon>Pyronemataceae</taxon>
        <taxon>Sphaerosporella</taxon>
    </lineage>
</organism>
<sequence>MCRGPEVEHWIGVESENDISDWPLLPFLALTDGAHSSSEDFSYFTLKHTRGDSPTTLFGISCTRQLDSRQLIERPADVTRSTPHDLLWASEAAAVRGHASMVRTKVVIMVLLNLPVYYPGLHLAGLSLREFIYEFKHQALVLFKCMLLQPKMLFFGTRGDRLCMTQFSLVSLIPGLLRNLQDSSDPELYSYESMLVKPTSVRSSDRKSLLTFMGLPLQIFGKGSLFGPYTPLQMLDVLSDAGTKSYIVGSTNSLLLQQRDRYSDILINMEDMAVTINSPSLRTALSLSAADRRWIDSLVLSVTDSWDEADPSRPKTLGFVGSEDYIRLQFEEYILSMVSAVKYHLFLEKHAGSDLNVFLPDIEGDPSVDFNADFVDYWKKTDNFRIFQTFTEPEIFDLVPPKHVMAGGLTVEDVQRRIAQQVHELGLDEKVSAGKEAVVKAVANGRNNLSLAFTNLSKNVEQYREQRRLQSQQQNPTQSTENSTPGKSSVPSTAPTSPISTDAPSKASAYFSSWAYWAGEKKKKLTETPGSPEPSP</sequence>
<keyword evidence="5" id="KW-1185">Reference proteome</keyword>
<feature type="non-terminal residue" evidence="4">
    <location>
        <position position="536"/>
    </location>
</feature>
<evidence type="ECO:0000313" key="5">
    <source>
        <dbReference type="Proteomes" id="UP000326924"/>
    </source>
</evidence>
<dbReference type="InterPro" id="IPR037516">
    <property type="entry name" value="Tripartite_DENN"/>
</dbReference>
<dbReference type="InParanoid" id="A0A5J5EUG3"/>
<dbReference type="FunCoup" id="A0A5J5EUG3">
    <property type="interactions" value="256"/>
</dbReference>
<dbReference type="InterPro" id="IPR051731">
    <property type="entry name" value="DENND11/AVL9_GEFs"/>
</dbReference>
<feature type="region of interest" description="Disordered" evidence="2">
    <location>
        <begin position="463"/>
        <end position="505"/>
    </location>
</feature>